<dbReference type="PANTHER" id="PTHR30349:SF41">
    <property type="entry name" value="INTEGRASE_RECOMBINASE PROTEIN MJ0367-RELATED"/>
    <property type="match status" value="1"/>
</dbReference>
<comment type="similarity">
    <text evidence="1">Belongs to the 'phage' integrase family.</text>
</comment>
<dbReference type="GO" id="GO:0015074">
    <property type="term" value="P:DNA integration"/>
    <property type="evidence" value="ECO:0007669"/>
    <property type="project" value="UniProtKB-KW"/>
</dbReference>
<evidence type="ECO:0000313" key="6">
    <source>
        <dbReference type="EMBL" id="RNJ41067.1"/>
    </source>
</evidence>
<dbReference type="AlphaFoldDB" id="A0A3M9WYS3"/>
<sequence length="303" mass="34095">MLIEHVERYVDYRRKLGAKFDTSEHALTRFARYADKCGDTHVTTDRIHEWCNQASSPERARDIYNKLRRFSIFLRAEDFGHAAPPKGAFGSRRSPRPAPHLLQPEQIEAILSAALTLSNRTIAPYTYHFLLGLLAVTGMRVSEALALQRSDLTCDGLLIRRSKGGGSRLLPIHSTTREAITAYLVRRNRAFSISDDLFICCTGRAPTRQSVGRTFNSLTRQLGIRGPIGTPGPRLHDLRHSFAVRSLEACAHDINAVRRHMVALRDYLGHSSILCTYWYLEATPVLMRAIAAVNEDRFVGGVR</sequence>
<evidence type="ECO:0000259" key="5">
    <source>
        <dbReference type="PROSITE" id="PS51898"/>
    </source>
</evidence>
<feature type="domain" description="Tyr recombinase" evidence="5">
    <location>
        <begin position="97"/>
        <end position="292"/>
    </location>
</feature>
<organism evidence="6 7">
    <name type="scientific">Mesorhizobium japonicum</name>
    <dbReference type="NCBI Taxonomy" id="2066070"/>
    <lineage>
        <taxon>Bacteria</taxon>
        <taxon>Pseudomonadati</taxon>
        <taxon>Pseudomonadota</taxon>
        <taxon>Alphaproteobacteria</taxon>
        <taxon>Hyphomicrobiales</taxon>
        <taxon>Phyllobacteriaceae</taxon>
        <taxon>Mesorhizobium</taxon>
    </lineage>
</organism>
<dbReference type="SUPFAM" id="SSF56349">
    <property type="entry name" value="DNA breaking-rejoining enzymes"/>
    <property type="match status" value="1"/>
</dbReference>
<gene>
    <name evidence="6" type="ORF">DNR46_36335</name>
</gene>
<keyword evidence="4" id="KW-0233">DNA recombination</keyword>
<dbReference type="RefSeq" id="WP_123170688.1">
    <property type="nucleotide sequence ID" value="NZ_QKOD01000030.1"/>
</dbReference>
<dbReference type="GO" id="GO:0006310">
    <property type="term" value="P:DNA recombination"/>
    <property type="evidence" value="ECO:0007669"/>
    <property type="project" value="UniProtKB-KW"/>
</dbReference>
<comment type="caution">
    <text evidence="6">The sequence shown here is derived from an EMBL/GenBank/DDBJ whole genome shotgun (WGS) entry which is preliminary data.</text>
</comment>
<evidence type="ECO:0000313" key="7">
    <source>
        <dbReference type="Proteomes" id="UP000275436"/>
    </source>
</evidence>
<dbReference type="InterPro" id="IPR002104">
    <property type="entry name" value="Integrase_catalytic"/>
</dbReference>
<dbReference type="EMBL" id="QKOD01000030">
    <property type="protein sequence ID" value="RNJ41067.1"/>
    <property type="molecule type" value="Genomic_DNA"/>
</dbReference>
<dbReference type="Proteomes" id="UP000275436">
    <property type="component" value="Unassembled WGS sequence"/>
</dbReference>
<keyword evidence="2" id="KW-0229">DNA integration</keyword>
<dbReference type="PANTHER" id="PTHR30349">
    <property type="entry name" value="PHAGE INTEGRASE-RELATED"/>
    <property type="match status" value="1"/>
</dbReference>
<dbReference type="PROSITE" id="PS51898">
    <property type="entry name" value="TYR_RECOMBINASE"/>
    <property type="match status" value="1"/>
</dbReference>
<reference evidence="6 7" key="1">
    <citation type="journal article" date="2018" name="Mol. Plant Microbe Interact.">
        <title>Taxonomically Different Co-Microsymbionts of a Relict Legume, Oxytropis popoviana, Have Complementary Sets of Symbiotic Genes and Together Increase the Efficiency of Plant Nodulation.</title>
        <authorList>
            <person name="Safronova V."/>
            <person name="Belimov A."/>
            <person name="Sazanova A."/>
            <person name="Chirak E."/>
            <person name="Verkhozina A."/>
            <person name="Kuznetsova I."/>
            <person name="Andronov E."/>
            <person name="Puhalsky J."/>
            <person name="Tikhonovich I."/>
        </authorList>
    </citation>
    <scope>NUCLEOTIDE SEQUENCE [LARGE SCALE GENOMIC DNA]</scope>
    <source>
        <strain evidence="6 7">Opo-235</strain>
    </source>
</reference>
<dbReference type="Pfam" id="PF00589">
    <property type="entry name" value="Phage_integrase"/>
    <property type="match status" value="1"/>
</dbReference>
<evidence type="ECO:0000256" key="1">
    <source>
        <dbReference type="ARBA" id="ARBA00008857"/>
    </source>
</evidence>
<dbReference type="InterPro" id="IPR013762">
    <property type="entry name" value="Integrase-like_cat_sf"/>
</dbReference>
<dbReference type="InterPro" id="IPR050090">
    <property type="entry name" value="Tyrosine_recombinase_XerCD"/>
</dbReference>
<dbReference type="Gene3D" id="1.10.443.10">
    <property type="entry name" value="Intergrase catalytic core"/>
    <property type="match status" value="1"/>
</dbReference>
<keyword evidence="3" id="KW-0238">DNA-binding</keyword>
<proteinExistence type="inferred from homology"/>
<name>A0A3M9WYS3_9HYPH</name>
<dbReference type="GO" id="GO:0003677">
    <property type="term" value="F:DNA binding"/>
    <property type="evidence" value="ECO:0007669"/>
    <property type="project" value="UniProtKB-KW"/>
</dbReference>
<accession>A0A3M9WYS3</accession>
<evidence type="ECO:0000256" key="3">
    <source>
        <dbReference type="ARBA" id="ARBA00023125"/>
    </source>
</evidence>
<protein>
    <submittedName>
        <fullName evidence="6">Integrase</fullName>
    </submittedName>
</protein>
<dbReference type="InterPro" id="IPR011010">
    <property type="entry name" value="DNA_brk_join_enz"/>
</dbReference>
<evidence type="ECO:0000256" key="2">
    <source>
        <dbReference type="ARBA" id="ARBA00022908"/>
    </source>
</evidence>
<evidence type="ECO:0000256" key="4">
    <source>
        <dbReference type="ARBA" id="ARBA00023172"/>
    </source>
</evidence>